<comment type="caution">
    <text evidence="7">The sequence shown here is derived from an EMBL/GenBank/DDBJ whole genome shotgun (WGS) entry which is preliminary data.</text>
</comment>
<organism evidence="7">
    <name type="scientific">Ligilactobacillus agilis</name>
    <dbReference type="NCBI Taxonomy" id="1601"/>
    <lineage>
        <taxon>Bacteria</taxon>
        <taxon>Bacillati</taxon>
        <taxon>Bacillota</taxon>
        <taxon>Bacilli</taxon>
        <taxon>Lactobacillales</taxon>
        <taxon>Lactobacillaceae</taxon>
        <taxon>Ligilactobacillus</taxon>
    </lineage>
</organism>
<dbReference type="PANTHER" id="PTHR42855:SF2">
    <property type="entry name" value="DRUG RESISTANCE ABC TRANSPORTER,ATP-BINDING PROTEIN"/>
    <property type="match status" value="1"/>
</dbReference>
<reference evidence="7" key="1">
    <citation type="submission" date="2019-10" db="EMBL/GenBank/DDBJ databases">
        <title>Lactobacillus agilis SY111 Whole Genome Sequencing Project.</title>
        <authorList>
            <person name="Suzuki S."/>
            <person name="Endo A."/>
            <person name="Maeno S."/>
            <person name="Shiwa Y."/>
            <person name="Matsutani M."/>
            <person name="Kajikawa A."/>
        </authorList>
    </citation>
    <scope>NUCLEOTIDE SEQUENCE</scope>
    <source>
        <strain evidence="7">SY111</strain>
    </source>
</reference>
<evidence type="ECO:0000256" key="3">
    <source>
        <dbReference type="ARBA" id="ARBA00022840"/>
    </source>
</evidence>
<dbReference type="PROSITE" id="PS00211">
    <property type="entry name" value="ABC_TRANSPORTER_1"/>
    <property type="match status" value="1"/>
</dbReference>
<dbReference type="InterPro" id="IPR051309">
    <property type="entry name" value="ABCF_ATPase"/>
</dbReference>
<dbReference type="InterPro" id="IPR003593">
    <property type="entry name" value="AAA+_ATPase"/>
</dbReference>
<protein>
    <submittedName>
        <fullName evidence="7">ATPase component of ABC transporter with duplicated ATPase domains</fullName>
    </submittedName>
</protein>
<feature type="compositionally biased region" description="Low complexity" evidence="5">
    <location>
        <begin position="550"/>
        <end position="559"/>
    </location>
</feature>
<dbReference type="InterPro" id="IPR017871">
    <property type="entry name" value="ABC_transporter-like_CS"/>
</dbReference>
<dbReference type="GO" id="GO:0016887">
    <property type="term" value="F:ATP hydrolysis activity"/>
    <property type="evidence" value="ECO:0007669"/>
    <property type="project" value="InterPro"/>
</dbReference>
<dbReference type="EMBL" id="BLAN01000017">
    <property type="protein sequence ID" value="GET07579.1"/>
    <property type="molecule type" value="Genomic_DNA"/>
</dbReference>
<dbReference type="SUPFAM" id="SSF52540">
    <property type="entry name" value="P-loop containing nucleoside triphosphate hydrolases"/>
    <property type="match status" value="2"/>
</dbReference>
<dbReference type="PROSITE" id="PS50893">
    <property type="entry name" value="ABC_TRANSPORTER_2"/>
    <property type="match status" value="2"/>
</dbReference>
<dbReference type="SMART" id="SM00382">
    <property type="entry name" value="AAA"/>
    <property type="match status" value="2"/>
</dbReference>
<dbReference type="GO" id="GO:0003677">
    <property type="term" value="F:DNA binding"/>
    <property type="evidence" value="ECO:0007669"/>
    <property type="project" value="InterPro"/>
</dbReference>
<keyword evidence="4" id="KW-0175">Coiled coil</keyword>
<evidence type="ECO:0000256" key="4">
    <source>
        <dbReference type="SAM" id="Coils"/>
    </source>
</evidence>
<dbReference type="InterPro" id="IPR032781">
    <property type="entry name" value="ABC_tran_Xtn"/>
</dbReference>
<sequence length="662" mass="74353">MILLQAQAVARHFGADVLFSNVNLDIQDNSRIGLVGKNGAGKSTLISMLLGDSEPDEGQIVRKKGLTIGYLAQTTGLDSDRTVFEEMKSVFAYLQEMEVKLHQLEEQIATSTDHQSAAYEQLTKQYDQLLHDFNAQNGYGYENEIKAVLHGFHFDEDMYDHAITDLSGGQKTRLALAKLLLEKRDLLILDEPTNHLDIETLTWLENYIQGYQGALLIVSHDRYFLDKIVTEIYEITHGHSNYYKGNYSYYIKEKAARLAQEWKSYEKQQAEINKLEDFVNRNLVRASTTKRAQSRRKQLEKMDRLERPEGYEKGPHFSFEGEKESGNVVLTVSDAAIGYNQTSIAAPINIDLRKHQVMAIVGPNGIGKSTLLKSILGKIPFIKGSAELGTNVTVGYYDQEQQNLDFKKTVLNEIWDEHPTMPERDVRSILGSFLFVGDDVKKIVGSLSGGEKARLLLTKLALEHDNFLILDEPTNHLDIDSKEVLEQAILDFNGTILFVSHDRYFINKVATSVLEIEPTGSTLYLGDYDYYVDKKKEQAELAAAKASAQSDQTAQATSSVSDSKLSYQQSKERQKQERKLQRAQADAESLVEQLDAQKSEIEVAMTAPENLNDLGKLQALQKQLDQVTSDLTAAETAWEEASLALEEFLEQSTESPTKVGGL</sequence>
<proteinExistence type="predicted"/>
<evidence type="ECO:0000256" key="5">
    <source>
        <dbReference type="SAM" id="MobiDB-lite"/>
    </source>
</evidence>
<feature type="domain" description="ABC transporter" evidence="6">
    <location>
        <begin position="4"/>
        <end position="262"/>
    </location>
</feature>
<dbReference type="InterPro" id="IPR037118">
    <property type="entry name" value="Val-tRNA_synth_C_sf"/>
</dbReference>
<feature type="compositionally biased region" description="Basic and acidic residues" evidence="5">
    <location>
        <begin position="570"/>
        <end position="580"/>
    </location>
</feature>
<dbReference type="RefSeq" id="WP_172585494.1">
    <property type="nucleotide sequence ID" value="NZ_BLAN01000017.1"/>
</dbReference>
<dbReference type="InterPro" id="IPR003439">
    <property type="entry name" value="ABC_transporter-like_ATP-bd"/>
</dbReference>
<dbReference type="Pfam" id="PF12848">
    <property type="entry name" value="ABC_tran_Xtn"/>
    <property type="match status" value="1"/>
</dbReference>
<dbReference type="GO" id="GO:0005524">
    <property type="term" value="F:ATP binding"/>
    <property type="evidence" value="ECO:0007669"/>
    <property type="project" value="UniProtKB-KW"/>
</dbReference>
<dbReference type="CDD" id="cd03221">
    <property type="entry name" value="ABCF_EF-3"/>
    <property type="match status" value="2"/>
</dbReference>
<dbReference type="PANTHER" id="PTHR42855">
    <property type="entry name" value="ABC TRANSPORTER ATP-BINDING SUBUNIT"/>
    <property type="match status" value="1"/>
</dbReference>
<dbReference type="FunFam" id="3.40.50.300:FF:000011">
    <property type="entry name" value="Putative ABC transporter ATP-binding component"/>
    <property type="match status" value="1"/>
</dbReference>
<dbReference type="Gene3D" id="1.10.287.380">
    <property type="entry name" value="Valyl-tRNA synthetase, C-terminal domain"/>
    <property type="match status" value="1"/>
</dbReference>
<feature type="region of interest" description="Disordered" evidence="5">
    <location>
        <begin position="550"/>
        <end position="584"/>
    </location>
</feature>
<feature type="coiled-coil region" evidence="4">
    <location>
        <begin position="87"/>
        <end position="114"/>
    </location>
</feature>
<dbReference type="Pfam" id="PF16326">
    <property type="entry name" value="ABC_tran_CTD"/>
    <property type="match status" value="1"/>
</dbReference>
<gene>
    <name evidence="7" type="primary">uup_2</name>
    <name evidence="7" type="ORF">SY111_02030</name>
</gene>
<dbReference type="InterPro" id="IPR027417">
    <property type="entry name" value="P-loop_NTPase"/>
</dbReference>
<dbReference type="FunFam" id="3.40.50.300:FF:000309">
    <property type="entry name" value="ABC transporter ATP-binding protein"/>
    <property type="match status" value="1"/>
</dbReference>
<feature type="domain" description="ABC transporter" evidence="6">
    <location>
        <begin position="330"/>
        <end position="544"/>
    </location>
</feature>
<evidence type="ECO:0000259" key="6">
    <source>
        <dbReference type="PROSITE" id="PS50893"/>
    </source>
</evidence>
<accession>A0A6F9XQP7</accession>
<dbReference type="Pfam" id="PF00005">
    <property type="entry name" value="ABC_tran"/>
    <property type="match status" value="2"/>
</dbReference>
<dbReference type="InterPro" id="IPR032524">
    <property type="entry name" value="ABC_tran_C"/>
</dbReference>
<evidence type="ECO:0000256" key="2">
    <source>
        <dbReference type="ARBA" id="ARBA00022741"/>
    </source>
</evidence>
<dbReference type="AlphaFoldDB" id="A0A6F9XQP7"/>
<dbReference type="Gene3D" id="3.40.50.300">
    <property type="entry name" value="P-loop containing nucleotide triphosphate hydrolases"/>
    <property type="match status" value="2"/>
</dbReference>
<evidence type="ECO:0000313" key="7">
    <source>
        <dbReference type="EMBL" id="GET07579.1"/>
    </source>
</evidence>
<evidence type="ECO:0000256" key="1">
    <source>
        <dbReference type="ARBA" id="ARBA00022737"/>
    </source>
</evidence>
<name>A0A6F9XQP7_9LACO</name>
<keyword evidence="3" id="KW-0067">ATP-binding</keyword>
<dbReference type="Proteomes" id="UP000494178">
    <property type="component" value="Unassembled WGS sequence"/>
</dbReference>
<keyword evidence="1" id="KW-0677">Repeat</keyword>
<keyword evidence="2" id="KW-0547">Nucleotide-binding</keyword>